<keyword evidence="4" id="KW-0378">Hydrolase</keyword>
<evidence type="ECO:0000256" key="2">
    <source>
        <dbReference type="ARBA" id="ARBA00022670"/>
    </source>
</evidence>
<evidence type="ECO:0000256" key="4">
    <source>
        <dbReference type="ARBA" id="ARBA00022801"/>
    </source>
</evidence>
<evidence type="ECO:0000259" key="7">
    <source>
        <dbReference type="PROSITE" id="PS50207"/>
    </source>
</evidence>
<dbReference type="PANTHER" id="PTHR47901">
    <property type="entry name" value="CASPASE RECRUITMENT DOMAIN-CONTAINING PROTEIN 18"/>
    <property type="match status" value="1"/>
</dbReference>
<dbReference type="GO" id="GO:0004197">
    <property type="term" value="F:cysteine-type endopeptidase activity"/>
    <property type="evidence" value="ECO:0007669"/>
    <property type="project" value="InterPro"/>
</dbReference>
<dbReference type="InterPro" id="IPR001309">
    <property type="entry name" value="Pept_C14_p20"/>
</dbReference>
<dbReference type="InterPro" id="IPR011600">
    <property type="entry name" value="Pept_C14_caspase"/>
</dbReference>
<dbReference type="SUPFAM" id="SSF52129">
    <property type="entry name" value="Caspase-like"/>
    <property type="match status" value="1"/>
</dbReference>
<evidence type="ECO:0000256" key="1">
    <source>
        <dbReference type="ARBA" id="ARBA00010134"/>
    </source>
</evidence>
<keyword evidence="2" id="KW-0645">Protease</keyword>
<proteinExistence type="inferred from homology"/>
<dbReference type="PANTHER" id="PTHR47901:SF8">
    <property type="entry name" value="CASPASE-3"/>
    <property type="match status" value="1"/>
</dbReference>
<evidence type="ECO:0000256" key="3">
    <source>
        <dbReference type="ARBA" id="ARBA00022703"/>
    </source>
</evidence>
<accession>A0A194AP64</accession>
<dbReference type="EMBL" id="GELH01000701">
    <property type="protein sequence ID" value="JAS03571.1"/>
    <property type="molecule type" value="Transcribed_RNA"/>
</dbReference>
<evidence type="ECO:0000256" key="6">
    <source>
        <dbReference type="SAM" id="MobiDB-lite"/>
    </source>
</evidence>
<dbReference type="InterPro" id="IPR002138">
    <property type="entry name" value="Pept_C14_p10"/>
</dbReference>
<dbReference type="SMART" id="SM00115">
    <property type="entry name" value="CASc"/>
    <property type="match status" value="1"/>
</dbReference>
<sequence>MPKFSPKVKDKHNEIMTSLYDYINKAAEEHDYVKFKNRLKSRLPPLYIKLGENVTDYIDHLEKKGKIFPGNYKELKDILDGIDTRIVQLLEDGEEEIQQLISQEDNVSSTTVSDARPDILYKRSSDNIGQSSSGATTTTAKKSKISLETYPKEANQTGLIIIINFTKDREGSEQDGYKLESFFREVLGYVVKRKEDMTREGLLASLKEDTSKLNDLTNRQKYHSIMVVVMSHGDKEGIVTHDDKRVTMEEIMEFFKNDKLKCFADRPKVFFVQACRGTDDQGTVDIPDDLPPVDIEDVVGSVPVPVDANILVAYATTPGYKAYRRPSSEIGAWFIHALIEVFKEMHTQCHLEDMLISVRAMLAEDPTFERSTKKTRQMPCTWSTLTKRLYL</sequence>
<protein>
    <submittedName>
        <fullName evidence="9">Putative caspase-3</fullName>
    </submittedName>
</protein>
<dbReference type="AlphaFoldDB" id="A0A194AP64"/>
<evidence type="ECO:0000313" key="9">
    <source>
        <dbReference type="EMBL" id="JAS03571.1"/>
    </source>
</evidence>
<comment type="similarity">
    <text evidence="1 5">Belongs to the peptidase C14A family.</text>
</comment>
<dbReference type="PRINTS" id="PR00376">
    <property type="entry name" value="IL1BCENZYME"/>
</dbReference>
<dbReference type="EMBL" id="GELH01000702">
    <property type="protein sequence ID" value="JAS03570.1"/>
    <property type="molecule type" value="Transcribed_RNA"/>
</dbReference>
<reference evidence="9" key="1">
    <citation type="submission" date="2016-03" db="EMBL/GenBank/DDBJ databases">
        <authorList>
            <person name="Ploux O."/>
        </authorList>
    </citation>
    <scope>NUCLEOTIDE SEQUENCE</scope>
    <source>
        <tissue evidence="9">Mantle</tissue>
    </source>
</reference>
<dbReference type="InterPro" id="IPR002398">
    <property type="entry name" value="Pept_C14"/>
</dbReference>
<dbReference type="PROSITE" id="PS50207">
    <property type="entry name" value="CASPASE_P10"/>
    <property type="match status" value="1"/>
</dbReference>
<feature type="compositionally biased region" description="Low complexity" evidence="6">
    <location>
        <begin position="131"/>
        <end position="140"/>
    </location>
</feature>
<dbReference type="Pfam" id="PF00656">
    <property type="entry name" value="Peptidase_C14"/>
    <property type="match status" value="1"/>
</dbReference>
<feature type="domain" description="Caspase family p20" evidence="8">
    <location>
        <begin position="169"/>
        <end position="279"/>
    </location>
</feature>
<dbReference type="Gene3D" id="3.40.50.1460">
    <property type="match status" value="1"/>
</dbReference>
<dbReference type="GO" id="GO:0006915">
    <property type="term" value="P:apoptotic process"/>
    <property type="evidence" value="ECO:0007669"/>
    <property type="project" value="UniProtKB-KW"/>
</dbReference>
<feature type="domain" description="Caspase family p10" evidence="7">
    <location>
        <begin position="300"/>
        <end position="391"/>
    </location>
</feature>
<keyword evidence="3" id="KW-0053">Apoptosis</keyword>
<evidence type="ECO:0000259" key="8">
    <source>
        <dbReference type="PROSITE" id="PS50208"/>
    </source>
</evidence>
<dbReference type="PROSITE" id="PS50208">
    <property type="entry name" value="CASPASE_P20"/>
    <property type="match status" value="1"/>
</dbReference>
<feature type="region of interest" description="Disordered" evidence="6">
    <location>
        <begin position="123"/>
        <end position="142"/>
    </location>
</feature>
<evidence type="ECO:0000256" key="5">
    <source>
        <dbReference type="RuleBase" id="RU003971"/>
    </source>
</evidence>
<organism evidence="9">
    <name type="scientific">Pinctada fucata</name>
    <name type="common">Akoya pearl oyster</name>
    <name type="synonym">Pinctada imbricata fucata</name>
    <dbReference type="NCBI Taxonomy" id="50426"/>
    <lineage>
        <taxon>Eukaryota</taxon>
        <taxon>Metazoa</taxon>
        <taxon>Spiralia</taxon>
        <taxon>Lophotrochozoa</taxon>
        <taxon>Mollusca</taxon>
        <taxon>Bivalvia</taxon>
        <taxon>Autobranchia</taxon>
        <taxon>Pteriomorphia</taxon>
        <taxon>Pterioida</taxon>
        <taxon>Pterioidea</taxon>
        <taxon>Pteriidae</taxon>
        <taxon>Pinctada</taxon>
    </lineage>
</organism>
<dbReference type="GO" id="GO:0006508">
    <property type="term" value="P:proteolysis"/>
    <property type="evidence" value="ECO:0007669"/>
    <property type="project" value="UniProtKB-KW"/>
</dbReference>
<dbReference type="InterPro" id="IPR015917">
    <property type="entry name" value="Pept_C14A"/>
</dbReference>
<name>A0A194AP64_PINFU</name>
<dbReference type="InterPro" id="IPR029030">
    <property type="entry name" value="Caspase-like_dom_sf"/>
</dbReference>